<dbReference type="PROSITE" id="PS50082">
    <property type="entry name" value="WD_REPEATS_2"/>
    <property type="match status" value="3"/>
</dbReference>
<accession>A0ABP6CNK8</accession>
<sequence length="1396" mass="149580">MEESGRPVDESWIAAVHASEQDFTVLGAAVVLDRHRLLTCAHVVAGREEIWIAFPKADHLVGRRRVTELRVAAQPVADLAVLVLGEPVPEGVTPARLKCPRPGDLEGRRWYAFGFGGGDPLGNAAHGTIGGSLGYGWIRLDTLSSYKLEQGFSGTGLWSPDYGAVIGVVGQANQPGDGRALALSFADGFLPGEGLRSLTAWSAGQAGDAALTAWGWRLREDPQATAHWRPRARGVTVDSEGGFRFRGRRAALTAIVNWLERPETTRKALVVTGMPGVGKSAVLGRIVTTADPEISALLPAGDTVVSAPLGSVSCAVHAKGKTAMEVATEIARAASARLPAELGDLPPALNDVLSELDGATRFNVVIDALDEVTSAAEARAIIKQIVVPLVETCARTGVQVVVGTRRHDDGGDLLLHFGQAKSEIDLDKAEYFELDDLAAYAEATLQLLGDERSDNPYNDPAVAAPVARRIAELADRNFLVAGLVSRAHGMHDERAIAPADISFTPRVEDALRKYLERIPPAGDLDAGQILTALAFARPPGFTAELWRHAINALYEPELTAETLTRFIRSSAANFLVESGGEPSAPSYRLFHQALNDTLLDDRQGVSLPEEDEAALTRTFAELGRTTNWAAAPAYLLRSLPGHAVAAQLIDEVLTDDTYVLHADLSHLIPLAKHAVSSAGRGRTRLLQLTPRAVTASPAERVSLFSLTEALEGLEYAFSRHPAPPGQVAYRALWASSTPRRELAPLEGHGQRVRSLCGIRRAGRTDMVASADGREVRVWDLETGQSSLVLTSEGPAPRSVCAFLDDGRTRLAVGLGSGEVIIVDLESGARIRTLSGHDGAVNAVCALTVHDQLILATAGHEGKIGLWNLTTGGNTFLSGHRHEVNALCEHSGVLVSGGGDGTLRSWDPLTGTPLQVLRRHSGPVNDLCTMTTAEGRELVVSAGGDDTVALWESNAAGDLVFSRALSGHTFAVRGVCSFTWKDQALLASAGDDTVRLWDVGTAMAREVGRHDGHVWSVCQVEVDGRPVLASGGTDGTVRLWDIDVAADRPAREPMGAERVATVNWPAGAAVVTGDGDELTIWSPATGAMTYTGSVDENPIVHSEAVTCHLFRDVPRTYLFVATTRGFYLLPSDDEGEVRIDPVSSRYVEVTACAVTPFHGGALISYVAGHIVRAIHLSPAFLRELEVYPNRVPFDLTNVPLTTTVRNVQAMCAVGGMSGDLRLFTVNDTQIESWIVTERWFNDVAERWLEDEVGTDVRFEHPIDHSLSRTRTISDLTAMKVGDVFMLLAVTQGRHIELWRIPSGEGYRGQDYSLVATLSGGAGDITSLYPFTAGRRTMLAAVGDDRIVQIWDVASRTSVMTIPFPHRICSVSFSEGILYVGLSAGVVAVQLSPEALRV</sequence>
<reference evidence="6" key="1">
    <citation type="journal article" date="2019" name="Int. J. Syst. Evol. Microbiol.">
        <title>The Global Catalogue of Microorganisms (GCM) 10K type strain sequencing project: providing services to taxonomists for standard genome sequencing and annotation.</title>
        <authorList>
            <consortium name="The Broad Institute Genomics Platform"/>
            <consortium name="The Broad Institute Genome Sequencing Center for Infectious Disease"/>
            <person name="Wu L."/>
            <person name="Ma J."/>
        </authorList>
    </citation>
    <scope>NUCLEOTIDE SEQUENCE [LARGE SCALE GENOMIC DNA]</scope>
    <source>
        <strain evidence="6">JCM 6833</strain>
    </source>
</reference>
<dbReference type="CDD" id="cd00200">
    <property type="entry name" value="WD40"/>
    <property type="match status" value="1"/>
</dbReference>
<feature type="domain" description="Orc1-like AAA ATPase" evidence="4">
    <location>
        <begin position="244"/>
        <end position="375"/>
    </location>
</feature>
<dbReference type="Gene3D" id="3.40.50.300">
    <property type="entry name" value="P-loop containing nucleotide triphosphate hydrolases"/>
    <property type="match status" value="1"/>
</dbReference>
<dbReference type="RefSeq" id="WP_344546924.1">
    <property type="nucleotide sequence ID" value="NZ_BAAATD010000012.1"/>
</dbReference>
<dbReference type="SMART" id="SM00320">
    <property type="entry name" value="WD40"/>
    <property type="match status" value="8"/>
</dbReference>
<dbReference type="InterPro" id="IPR027417">
    <property type="entry name" value="P-loop_NTPase"/>
</dbReference>
<dbReference type="Proteomes" id="UP001501509">
    <property type="component" value="Unassembled WGS sequence"/>
</dbReference>
<dbReference type="PANTHER" id="PTHR44129">
    <property type="entry name" value="WD REPEAT-CONTAINING PROTEIN POP1"/>
    <property type="match status" value="1"/>
</dbReference>
<evidence type="ECO:0000313" key="6">
    <source>
        <dbReference type="Proteomes" id="UP001501509"/>
    </source>
</evidence>
<feature type="repeat" description="WD" evidence="3">
    <location>
        <begin position="876"/>
        <end position="915"/>
    </location>
</feature>
<dbReference type="SUPFAM" id="SSF50494">
    <property type="entry name" value="Trypsin-like serine proteases"/>
    <property type="match status" value="1"/>
</dbReference>
<evidence type="ECO:0000256" key="2">
    <source>
        <dbReference type="ARBA" id="ARBA00022737"/>
    </source>
</evidence>
<organism evidence="5 6">
    <name type="scientific">Actinomadura fulvescens</name>
    <dbReference type="NCBI Taxonomy" id="46160"/>
    <lineage>
        <taxon>Bacteria</taxon>
        <taxon>Bacillati</taxon>
        <taxon>Actinomycetota</taxon>
        <taxon>Actinomycetes</taxon>
        <taxon>Streptosporangiales</taxon>
        <taxon>Thermomonosporaceae</taxon>
        <taxon>Actinomadura</taxon>
    </lineage>
</organism>
<gene>
    <name evidence="5" type="ORF">GCM10010411_71560</name>
</gene>
<evidence type="ECO:0000259" key="4">
    <source>
        <dbReference type="Pfam" id="PF13191"/>
    </source>
</evidence>
<dbReference type="Pfam" id="PF00400">
    <property type="entry name" value="WD40"/>
    <property type="match status" value="5"/>
</dbReference>
<dbReference type="InterPro" id="IPR050349">
    <property type="entry name" value="WD_LIS1/nudF_dynein_reg"/>
</dbReference>
<dbReference type="EMBL" id="BAAATD010000012">
    <property type="protein sequence ID" value="GAA2624735.1"/>
    <property type="molecule type" value="Genomic_DNA"/>
</dbReference>
<evidence type="ECO:0000256" key="3">
    <source>
        <dbReference type="PROSITE-ProRule" id="PRU00221"/>
    </source>
</evidence>
<dbReference type="PROSITE" id="PS00678">
    <property type="entry name" value="WD_REPEATS_1"/>
    <property type="match status" value="2"/>
</dbReference>
<dbReference type="InterPro" id="IPR015943">
    <property type="entry name" value="WD40/YVTN_repeat-like_dom_sf"/>
</dbReference>
<comment type="caution">
    <text evidence="5">The sequence shown here is derived from an EMBL/GenBank/DDBJ whole genome shotgun (WGS) entry which is preliminary data.</text>
</comment>
<dbReference type="Pfam" id="PF13365">
    <property type="entry name" value="Trypsin_2"/>
    <property type="match status" value="1"/>
</dbReference>
<dbReference type="SUPFAM" id="SSF52540">
    <property type="entry name" value="P-loop containing nucleoside triphosphate hydrolases"/>
    <property type="match status" value="1"/>
</dbReference>
<proteinExistence type="predicted"/>
<dbReference type="SUPFAM" id="SSF50978">
    <property type="entry name" value="WD40 repeat-like"/>
    <property type="match status" value="2"/>
</dbReference>
<name>A0ABP6CNK8_9ACTN</name>
<dbReference type="InterPro" id="IPR019775">
    <property type="entry name" value="WD40_repeat_CS"/>
</dbReference>
<keyword evidence="2" id="KW-0677">Repeat</keyword>
<feature type="repeat" description="WD" evidence="3">
    <location>
        <begin position="1009"/>
        <end position="1042"/>
    </location>
</feature>
<dbReference type="InterPro" id="IPR036322">
    <property type="entry name" value="WD40_repeat_dom_sf"/>
</dbReference>
<dbReference type="InterPro" id="IPR020472">
    <property type="entry name" value="WD40_PAC1"/>
</dbReference>
<dbReference type="InterPro" id="IPR001680">
    <property type="entry name" value="WD40_rpt"/>
</dbReference>
<dbReference type="PRINTS" id="PR00320">
    <property type="entry name" value="GPROTEINBRPT"/>
</dbReference>
<keyword evidence="1 3" id="KW-0853">WD repeat</keyword>
<evidence type="ECO:0000313" key="5">
    <source>
        <dbReference type="EMBL" id="GAA2624735.1"/>
    </source>
</evidence>
<dbReference type="Gene3D" id="2.40.10.120">
    <property type="match status" value="1"/>
</dbReference>
<keyword evidence="6" id="KW-1185">Reference proteome</keyword>
<protein>
    <recommendedName>
        <fullName evidence="4">Orc1-like AAA ATPase domain-containing protein</fullName>
    </recommendedName>
</protein>
<dbReference type="InterPro" id="IPR041664">
    <property type="entry name" value="AAA_16"/>
</dbReference>
<dbReference type="InterPro" id="IPR009003">
    <property type="entry name" value="Peptidase_S1_PA"/>
</dbReference>
<feature type="repeat" description="WD" evidence="3">
    <location>
        <begin position="964"/>
        <end position="1006"/>
    </location>
</feature>
<dbReference type="Gene3D" id="2.130.10.10">
    <property type="entry name" value="YVTN repeat-like/Quinoprotein amine dehydrogenase"/>
    <property type="match status" value="3"/>
</dbReference>
<dbReference type="Pfam" id="PF13191">
    <property type="entry name" value="AAA_16"/>
    <property type="match status" value="1"/>
</dbReference>
<evidence type="ECO:0000256" key="1">
    <source>
        <dbReference type="ARBA" id="ARBA00022574"/>
    </source>
</evidence>
<dbReference type="PROSITE" id="PS50294">
    <property type="entry name" value="WD_REPEATS_REGION"/>
    <property type="match status" value="2"/>
</dbReference>